<dbReference type="EMBL" id="LCRH01000013">
    <property type="protein sequence ID" value="KKW32914.1"/>
    <property type="molecule type" value="Genomic_DNA"/>
</dbReference>
<gene>
    <name evidence="1" type="ORF">UY76_C0013G0002</name>
</gene>
<organism evidence="1 2">
    <name type="scientific">Candidatus Uhrbacteria bacterium GW2011_GWA2_52_8d</name>
    <dbReference type="NCBI Taxonomy" id="1618979"/>
    <lineage>
        <taxon>Bacteria</taxon>
        <taxon>Candidatus Uhriibacteriota</taxon>
    </lineage>
</organism>
<proteinExistence type="predicted"/>
<accession>A0A0G2AJX5</accession>
<protein>
    <submittedName>
        <fullName evidence="1">Uncharacterized protein</fullName>
    </submittedName>
</protein>
<dbReference type="Proteomes" id="UP000034054">
    <property type="component" value="Unassembled WGS sequence"/>
</dbReference>
<dbReference type="AlphaFoldDB" id="A0A0G2AJX5"/>
<dbReference type="Gene3D" id="3.80.10.10">
    <property type="entry name" value="Ribonuclease Inhibitor"/>
    <property type="match status" value="1"/>
</dbReference>
<evidence type="ECO:0000313" key="1">
    <source>
        <dbReference type="EMBL" id="KKW32914.1"/>
    </source>
</evidence>
<sequence>MHLKRRILSQQFSTELPPMPTFTPNTCSRLHTFAVTWKRALDSSEKALQAHTTLFNDETKRALTQAQTALAQARGAYMRASGEKVTVEGKKVIAREAMVMEHILTIASEISFTVESGLVVHINTNLTELPDQLPPGLQELSCHNCPNLTELPDPLPPGLQHLDCSSCPNLTKLPDLLPDTLRFINIRGTPEAKNEEVQERLEAFKKKNPQATVLY</sequence>
<evidence type="ECO:0000313" key="2">
    <source>
        <dbReference type="Proteomes" id="UP000034054"/>
    </source>
</evidence>
<dbReference type="InterPro" id="IPR032675">
    <property type="entry name" value="LRR_dom_sf"/>
</dbReference>
<name>A0A0G2AJX5_9BACT</name>
<reference evidence="1 2" key="1">
    <citation type="journal article" date="2015" name="Nature">
        <title>rRNA introns, odd ribosomes, and small enigmatic genomes across a large radiation of phyla.</title>
        <authorList>
            <person name="Brown C.T."/>
            <person name="Hug L.A."/>
            <person name="Thomas B.C."/>
            <person name="Sharon I."/>
            <person name="Castelle C.J."/>
            <person name="Singh A."/>
            <person name="Wilkins M.J."/>
            <person name="Williams K.H."/>
            <person name="Banfield J.F."/>
        </authorList>
    </citation>
    <scope>NUCLEOTIDE SEQUENCE [LARGE SCALE GENOMIC DNA]</scope>
</reference>
<dbReference type="SUPFAM" id="SSF52058">
    <property type="entry name" value="L domain-like"/>
    <property type="match status" value="1"/>
</dbReference>
<comment type="caution">
    <text evidence="1">The sequence shown here is derived from an EMBL/GenBank/DDBJ whole genome shotgun (WGS) entry which is preliminary data.</text>
</comment>